<name>A0ABM8W398_GIGMA</name>
<evidence type="ECO:0000313" key="2">
    <source>
        <dbReference type="Proteomes" id="UP000789901"/>
    </source>
</evidence>
<evidence type="ECO:0000313" key="1">
    <source>
        <dbReference type="EMBL" id="CAG8513499.1"/>
    </source>
</evidence>
<reference evidence="1 2" key="1">
    <citation type="submission" date="2021-06" db="EMBL/GenBank/DDBJ databases">
        <authorList>
            <person name="Kallberg Y."/>
            <person name="Tangrot J."/>
            <person name="Rosling A."/>
        </authorList>
    </citation>
    <scope>NUCLEOTIDE SEQUENCE [LARGE SCALE GENOMIC DNA]</scope>
    <source>
        <strain evidence="1 2">120-4 pot B 10/14</strain>
    </source>
</reference>
<keyword evidence="2" id="KW-1185">Reference proteome</keyword>
<dbReference type="Proteomes" id="UP000789901">
    <property type="component" value="Unassembled WGS sequence"/>
</dbReference>
<accession>A0ABM8W398</accession>
<comment type="caution">
    <text evidence="1">The sequence shown here is derived from an EMBL/GenBank/DDBJ whole genome shotgun (WGS) entry which is preliminary data.</text>
</comment>
<protein>
    <submittedName>
        <fullName evidence="1">22703_t:CDS:1</fullName>
    </submittedName>
</protein>
<dbReference type="EMBL" id="CAJVQB010000923">
    <property type="protein sequence ID" value="CAG8513499.1"/>
    <property type="molecule type" value="Genomic_DNA"/>
</dbReference>
<sequence>MCAEVRYAIDEENLICWFITSLNKPCQKVENKEKIVGITNDDKKISEMNNKDLPIAYHNKILQQDTKLLGMFDKTDIDEISHEVKIVEHKIEITSKLEKVKMDEVEIQVIDFWIG</sequence>
<organism evidence="1 2">
    <name type="scientific">Gigaspora margarita</name>
    <dbReference type="NCBI Taxonomy" id="4874"/>
    <lineage>
        <taxon>Eukaryota</taxon>
        <taxon>Fungi</taxon>
        <taxon>Fungi incertae sedis</taxon>
        <taxon>Mucoromycota</taxon>
        <taxon>Glomeromycotina</taxon>
        <taxon>Glomeromycetes</taxon>
        <taxon>Diversisporales</taxon>
        <taxon>Gigasporaceae</taxon>
        <taxon>Gigaspora</taxon>
    </lineage>
</organism>
<proteinExistence type="predicted"/>
<gene>
    <name evidence="1" type="ORF">GMARGA_LOCUS2801</name>
</gene>